<dbReference type="PANTHER" id="PTHR14091:SF0">
    <property type="entry name" value="PERIODIC TRYPTOPHAN PROTEIN 1 HOMOLOG"/>
    <property type="match status" value="1"/>
</dbReference>
<dbReference type="PANTHER" id="PTHR14091">
    <property type="entry name" value="PERIODIC TRYPTOPHAN PROTEIN 1"/>
    <property type="match status" value="1"/>
</dbReference>
<evidence type="ECO:0008006" key="4">
    <source>
        <dbReference type="Google" id="ProtNLM"/>
    </source>
</evidence>
<dbReference type="InParanoid" id="K3ZEI8"/>
<dbReference type="GO" id="GO:0005634">
    <property type="term" value="C:nucleus"/>
    <property type="evidence" value="ECO:0000318"/>
    <property type="project" value="GO_Central"/>
</dbReference>
<dbReference type="eggNOG" id="KOG0270">
    <property type="taxonomic scope" value="Eukaryota"/>
</dbReference>
<accession>K3ZEI8</accession>
<name>K3ZEI8_SETIT</name>
<dbReference type="InterPro" id="IPR036322">
    <property type="entry name" value="WD40_repeat_dom_sf"/>
</dbReference>
<dbReference type="SUPFAM" id="SSF50978">
    <property type="entry name" value="WD40 repeat-like"/>
    <property type="match status" value="1"/>
</dbReference>
<organism evidence="2 3">
    <name type="scientific">Setaria italica</name>
    <name type="common">Foxtail millet</name>
    <name type="synonym">Panicum italicum</name>
    <dbReference type="NCBI Taxonomy" id="4555"/>
    <lineage>
        <taxon>Eukaryota</taxon>
        <taxon>Viridiplantae</taxon>
        <taxon>Streptophyta</taxon>
        <taxon>Embryophyta</taxon>
        <taxon>Tracheophyta</taxon>
        <taxon>Spermatophyta</taxon>
        <taxon>Magnoliopsida</taxon>
        <taxon>Liliopsida</taxon>
        <taxon>Poales</taxon>
        <taxon>Poaceae</taxon>
        <taxon>PACMAD clade</taxon>
        <taxon>Panicoideae</taxon>
        <taxon>Panicodae</taxon>
        <taxon>Paniceae</taxon>
        <taxon>Cenchrinae</taxon>
        <taxon>Setaria</taxon>
    </lineage>
</organism>
<dbReference type="EMBL" id="AGNK02001460">
    <property type="status" value="NOT_ANNOTATED_CDS"/>
    <property type="molecule type" value="Genomic_DNA"/>
</dbReference>
<dbReference type="STRING" id="4555.K3ZEI8"/>
<feature type="compositionally biased region" description="Acidic residues" evidence="1">
    <location>
        <begin position="1"/>
        <end position="13"/>
    </location>
</feature>
<dbReference type="SMART" id="SM00320">
    <property type="entry name" value="WD40"/>
    <property type="match status" value="4"/>
</dbReference>
<proteinExistence type="predicted"/>
<evidence type="ECO:0000256" key="1">
    <source>
        <dbReference type="SAM" id="MobiDB-lite"/>
    </source>
</evidence>
<keyword evidence="3" id="KW-1185">Reference proteome</keyword>
<feature type="region of interest" description="Disordered" evidence="1">
    <location>
        <begin position="1"/>
        <end position="26"/>
    </location>
</feature>
<dbReference type="HOGENOM" id="CLU_023867_0_0_1"/>
<evidence type="ECO:0000313" key="2">
    <source>
        <dbReference type="EnsemblPlants" id="KQL13543"/>
    </source>
</evidence>
<dbReference type="EnsemblPlants" id="KQL13543">
    <property type="protein sequence ID" value="KQL13543"/>
    <property type="gene ID" value="SETIT_024983mg"/>
</dbReference>
<dbReference type="Gene3D" id="2.130.10.10">
    <property type="entry name" value="YVTN repeat-like/Quinoprotein amine dehydrogenase"/>
    <property type="match status" value="2"/>
</dbReference>
<dbReference type="Proteomes" id="UP000004995">
    <property type="component" value="Unassembled WGS sequence"/>
</dbReference>
<evidence type="ECO:0000313" key="3">
    <source>
        <dbReference type="Proteomes" id="UP000004995"/>
    </source>
</evidence>
<dbReference type="Gramene" id="KQL13543">
    <property type="protein sequence ID" value="KQL13543"/>
    <property type="gene ID" value="SETIT_024983mg"/>
</dbReference>
<reference evidence="3" key="1">
    <citation type="journal article" date="2012" name="Nat. Biotechnol.">
        <title>Reference genome sequence of the model plant Setaria.</title>
        <authorList>
            <person name="Bennetzen J.L."/>
            <person name="Schmutz J."/>
            <person name="Wang H."/>
            <person name="Percifield R."/>
            <person name="Hawkins J."/>
            <person name="Pontaroli A.C."/>
            <person name="Estep M."/>
            <person name="Feng L."/>
            <person name="Vaughn J.N."/>
            <person name="Grimwood J."/>
            <person name="Jenkins J."/>
            <person name="Barry K."/>
            <person name="Lindquist E."/>
            <person name="Hellsten U."/>
            <person name="Deshpande S."/>
            <person name="Wang X."/>
            <person name="Wu X."/>
            <person name="Mitros T."/>
            <person name="Triplett J."/>
            <person name="Yang X."/>
            <person name="Ye C.Y."/>
            <person name="Mauro-Herrera M."/>
            <person name="Wang L."/>
            <person name="Li P."/>
            <person name="Sharma M."/>
            <person name="Sharma R."/>
            <person name="Ronald P.C."/>
            <person name="Panaud O."/>
            <person name="Kellogg E.A."/>
            <person name="Brutnell T.P."/>
            <person name="Doust A.N."/>
            <person name="Tuskan G.A."/>
            <person name="Rokhsar D."/>
            <person name="Devos K.M."/>
        </authorList>
    </citation>
    <scope>NUCLEOTIDE SEQUENCE [LARGE SCALE GENOMIC DNA]</scope>
    <source>
        <strain evidence="3">cv. Yugu1</strain>
    </source>
</reference>
<dbReference type="InterPro" id="IPR015943">
    <property type="entry name" value="WD40/YVTN_repeat-like_dom_sf"/>
</dbReference>
<dbReference type="OMA" id="WNKEYMN"/>
<dbReference type="InterPro" id="IPR044285">
    <property type="entry name" value="PWP1"/>
</dbReference>
<protein>
    <recommendedName>
        <fullName evidence="4">Anaphase-promoting complex subunit 4 WD40 domain-containing protein</fullName>
    </recommendedName>
</protein>
<reference evidence="2" key="2">
    <citation type="submission" date="2018-08" db="UniProtKB">
        <authorList>
            <consortium name="EnsemblPlants"/>
        </authorList>
    </citation>
    <scope>IDENTIFICATION</scope>
    <source>
        <strain evidence="2">Yugu1</strain>
    </source>
</reference>
<dbReference type="Pfam" id="PF00400">
    <property type="entry name" value="WD40"/>
    <property type="match status" value="1"/>
</dbReference>
<dbReference type="InterPro" id="IPR001680">
    <property type="entry name" value="WD40_rpt"/>
</dbReference>
<sequence>MGDIAEVDQEEDGVLQADQGAANALSMEEPEDSIAAAMRKLKMESCTTPVMILDPYLKNDGMDDSEDEEIEDGTVKPNDLIIAGLHAHKEPSRSSYLKVFILEELMDGDLCVGWSNYKIFLAHSPLCLAWPDCSLKNDQKGNFMAVGTMSTEIGIWDLDIVDALTPHTVLGGKLKHKKGSHEDSVLGVAWNKEYMNVLASAGKCVTTLEHHDAEVQVVSWSQHSPEIILNVKNGAPKCVRWSVEADVETVAWDPDNEHSFVVSLENGMVQAFDKRISSSNGPNSSLALFTLHAHEKAVTSISFGPSAPNVCTSANALNKKNISSVVMMLHCVIAFSNDDPFLLAMGGSTGKIKISNTLAQR</sequence>
<dbReference type="AlphaFoldDB" id="K3ZEI8"/>
<dbReference type="GO" id="GO:0006364">
    <property type="term" value="P:rRNA processing"/>
    <property type="evidence" value="ECO:0007669"/>
    <property type="project" value="InterPro"/>
</dbReference>